<evidence type="ECO:0000313" key="1">
    <source>
        <dbReference type="EMBL" id="RRB13486.1"/>
    </source>
</evidence>
<reference evidence="1 2" key="1">
    <citation type="submission" date="2018-11" db="EMBL/GenBank/DDBJ databases">
        <authorList>
            <person name="Zhou Z."/>
            <person name="Wang G."/>
        </authorList>
    </citation>
    <scope>NUCLEOTIDE SEQUENCE [LARGE SCALE GENOMIC DNA]</scope>
    <source>
        <strain evidence="1 2">KCTC42998</strain>
    </source>
</reference>
<dbReference type="RefSeq" id="WP_124907384.1">
    <property type="nucleotide sequence ID" value="NZ_RQJP01000003.1"/>
</dbReference>
<dbReference type="Proteomes" id="UP000274271">
    <property type="component" value="Unassembled WGS sequence"/>
</dbReference>
<gene>
    <name evidence="1" type="ORF">EHT87_14540</name>
</gene>
<protein>
    <submittedName>
        <fullName evidence="1">Uncharacterized protein</fullName>
    </submittedName>
</protein>
<sequence>MRKYTYILTCLTALLLVWVVVACEKGDIDRTFEGPYFVRFTDTTLTYKESYNQPITIRVHNAGPQIDQPVTINYTVSGTAREGKDYVFQTTKGTVTIPAKQSFGEIKLKLINNANNILESQTVVLTLTGVTPNSLQVGLGKEGIIGKTMTFTIQDDCLFSGSYTGARQNGAYVNLLQITPATASRANIDISSLDCKTYTIANWNIGLEDIFGFTASKPTFTFVDNLDNSLTILPQSSAELGGDTLSGSGSWNPQNRQISLNLRWKALFRTQAGKDTTILVTFPFTFTPQ</sequence>
<organism evidence="1 2">
    <name type="scientific">Larkinella knui</name>
    <dbReference type="NCBI Taxonomy" id="2025310"/>
    <lineage>
        <taxon>Bacteria</taxon>
        <taxon>Pseudomonadati</taxon>
        <taxon>Bacteroidota</taxon>
        <taxon>Cytophagia</taxon>
        <taxon>Cytophagales</taxon>
        <taxon>Spirosomataceae</taxon>
        <taxon>Larkinella</taxon>
    </lineage>
</organism>
<evidence type="ECO:0000313" key="2">
    <source>
        <dbReference type="Proteomes" id="UP000274271"/>
    </source>
</evidence>
<dbReference type="Gene3D" id="2.60.40.2030">
    <property type="match status" value="1"/>
</dbReference>
<proteinExistence type="predicted"/>
<name>A0A3P1CK99_9BACT</name>
<dbReference type="EMBL" id="RQJP01000003">
    <property type="protein sequence ID" value="RRB13486.1"/>
    <property type="molecule type" value="Genomic_DNA"/>
</dbReference>
<dbReference type="SUPFAM" id="SSF141072">
    <property type="entry name" value="CalX-like"/>
    <property type="match status" value="1"/>
</dbReference>
<dbReference type="AlphaFoldDB" id="A0A3P1CK99"/>
<dbReference type="OrthoDB" id="939896at2"/>
<dbReference type="InterPro" id="IPR038081">
    <property type="entry name" value="CalX-like_sf"/>
</dbReference>
<accession>A0A3P1CK99</accession>
<comment type="caution">
    <text evidence="1">The sequence shown here is derived from an EMBL/GenBank/DDBJ whole genome shotgun (WGS) entry which is preliminary data.</text>
</comment>
<dbReference type="PROSITE" id="PS51257">
    <property type="entry name" value="PROKAR_LIPOPROTEIN"/>
    <property type="match status" value="1"/>
</dbReference>
<keyword evidence="2" id="KW-1185">Reference proteome</keyword>